<evidence type="ECO:0000313" key="3">
    <source>
        <dbReference type="Proteomes" id="UP000077051"/>
    </source>
</evidence>
<accession>A0A168PWZ9</accession>
<gene>
    <name evidence="2" type="ORF">MUCCIDRAFT_90074</name>
</gene>
<sequence>MAMLQREKRPSSSSCVSASVAEEEPIVSEPVDNITDDPILESLSKEPVDYENTCCLSPPVVESLQSVKHICLCVLDLLLLQIVRNLPSKHARRLSDPSAATQQPPQPRNLLGSITQNTNLLQELSSTAMTRSKSSPPATSISDVYRILDAHPQRQFNAQDYTLSCSLAALLNDVYRLLELNSTQQQDLVKTQQEDDVNLLQQELHDQVSIFQRKRAQGIMSIDEADASQEMIMLWDEMDHLMNIVCKLAVQQQQQQQQQQDPPAYNAHHETFLTAKDALHAEDDDDDDEQDSTPFTPPPPAYDSITPHGFTIKEKKTSETITPPAASAGDLDQLLDAIDRLSHVAPRLNNQRVDLTEKQVKELAAATLGKTVQRLARGRMEDQRAPLPKHQVLQDLVQQIQKSASRSLDNQRVALNVEQRKKMDFASIHGALKRLDRGRFADQDWISHEEHLINDLTHTTDLLVKSLDRPAYHRQRFSLSAAKERTLFMSGLFSKVESLEGYRLVNQDAELSSKTTTSTAADNEDLQQLLNNIYKSTKPQLDNQRASFTL</sequence>
<feature type="compositionally biased region" description="Acidic residues" evidence="1">
    <location>
        <begin position="282"/>
        <end position="291"/>
    </location>
</feature>
<organism evidence="2 3">
    <name type="scientific">Mucor lusitanicus CBS 277.49</name>
    <dbReference type="NCBI Taxonomy" id="747725"/>
    <lineage>
        <taxon>Eukaryota</taxon>
        <taxon>Fungi</taxon>
        <taxon>Fungi incertae sedis</taxon>
        <taxon>Mucoromycota</taxon>
        <taxon>Mucoromycotina</taxon>
        <taxon>Mucoromycetes</taxon>
        <taxon>Mucorales</taxon>
        <taxon>Mucorineae</taxon>
        <taxon>Mucoraceae</taxon>
        <taxon>Mucor</taxon>
    </lineage>
</organism>
<reference evidence="2 3" key="1">
    <citation type="submission" date="2015-06" db="EMBL/GenBank/DDBJ databases">
        <title>Expansion of signal transduction pathways in fungi by whole-genome duplication.</title>
        <authorList>
            <consortium name="DOE Joint Genome Institute"/>
            <person name="Corrochano L.M."/>
            <person name="Kuo A."/>
            <person name="Marcet-Houben M."/>
            <person name="Polaino S."/>
            <person name="Salamov A."/>
            <person name="Villalobos J.M."/>
            <person name="Alvarez M.I."/>
            <person name="Avalos J."/>
            <person name="Benito E.P."/>
            <person name="Benoit I."/>
            <person name="Burger G."/>
            <person name="Camino L.P."/>
            <person name="Canovas D."/>
            <person name="Cerda-Olmedo E."/>
            <person name="Cheng J.-F."/>
            <person name="Dominguez A."/>
            <person name="Elias M."/>
            <person name="Eslava A.P."/>
            <person name="Glaser F."/>
            <person name="Grimwood J."/>
            <person name="Gutierrez G."/>
            <person name="Heitman J."/>
            <person name="Henrissat B."/>
            <person name="Iturriaga E.A."/>
            <person name="Lang B.F."/>
            <person name="Lavin J.L."/>
            <person name="Lee S."/>
            <person name="Li W."/>
            <person name="Lindquist E."/>
            <person name="Lopez-Garcia S."/>
            <person name="Luque E.M."/>
            <person name="Marcos A.T."/>
            <person name="Martin J."/>
            <person name="Mccluskey K."/>
            <person name="Medina H.R."/>
            <person name="Miralles-Duran A."/>
            <person name="Miyazaki A."/>
            <person name="Munoz-Torres E."/>
            <person name="Oguiza J.A."/>
            <person name="Ohm R."/>
            <person name="Olmedo M."/>
            <person name="Orejas M."/>
            <person name="Ortiz-Castellanos L."/>
            <person name="Pisabarro A.G."/>
            <person name="Rodriguez-Romero J."/>
            <person name="Ruiz-Herrera J."/>
            <person name="Ruiz-Vazquez R."/>
            <person name="Sanz C."/>
            <person name="Schackwitz W."/>
            <person name="Schmutz J."/>
            <person name="Shahriari M."/>
            <person name="Shelest E."/>
            <person name="Silva-Franco F."/>
            <person name="Soanes D."/>
            <person name="Syed K."/>
            <person name="Tagua V.G."/>
            <person name="Talbot N.J."/>
            <person name="Thon M."/>
            <person name="De Vries R.P."/>
            <person name="Wiebenga A."/>
            <person name="Yadav J.S."/>
            <person name="Braun E.L."/>
            <person name="Baker S."/>
            <person name="Garre V."/>
            <person name="Horwitz B."/>
            <person name="Torres-Martinez S."/>
            <person name="Idnurm A."/>
            <person name="Herrera-Estrella A."/>
            <person name="Gabaldon T."/>
            <person name="Grigoriev I.V."/>
        </authorList>
    </citation>
    <scope>NUCLEOTIDE SEQUENCE [LARGE SCALE GENOMIC DNA]</scope>
    <source>
        <strain evidence="2 3">CBS 277.49</strain>
    </source>
</reference>
<name>A0A168PWZ9_MUCCL</name>
<dbReference type="Proteomes" id="UP000077051">
    <property type="component" value="Unassembled WGS sequence"/>
</dbReference>
<feature type="region of interest" description="Disordered" evidence="1">
    <location>
        <begin position="282"/>
        <end position="308"/>
    </location>
</feature>
<dbReference type="OrthoDB" id="66510at2759"/>
<dbReference type="EMBL" id="AMYB01000001">
    <property type="protein sequence ID" value="OAD08358.1"/>
    <property type="molecule type" value="Genomic_DNA"/>
</dbReference>
<dbReference type="VEuPathDB" id="FungiDB:MUCCIDRAFT_90074"/>
<comment type="caution">
    <text evidence="2">The sequence shown here is derived from an EMBL/GenBank/DDBJ whole genome shotgun (WGS) entry which is preliminary data.</text>
</comment>
<feature type="compositionally biased region" description="Basic and acidic residues" evidence="1">
    <location>
        <begin position="1"/>
        <end position="10"/>
    </location>
</feature>
<keyword evidence="3" id="KW-1185">Reference proteome</keyword>
<feature type="region of interest" description="Disordered" evidence="1">
    <location>
        <begin position="92"/>
        <end position="112"/>
    </location>
</feature>
<protein>
    <submittedName>
        <fullName evidence="2">Uncharacterized protein</fullName>
    </submittedName>
</protein>
<feature type="compositionally biased region" description="Low complexity" evidence="1">
    <location>
        <begin position="11"/>
        <end position="20"/>
    </location>
</feature>
<evidence type="ECO:0000313" key="2">
    <source>
        <dbReference type="EMBL" id="OAD08358.1"/>
    </source>
</evidence>
<proteinExistence type="predicted"/>
<feature type="region of interest" description="Disordered" evidence="1">
    <location>
        <begin position="1"/>
        <end position="24"/>
    </location>
</feature>
<evidence type="ECO:0000256" key="1">
    <source>
        <dbReference type="SAM" id="MobiDB-lite"/>
    </source>
</evidence>
<dbReference type="AlphaFoldDB" id="A0A168PWZ9"/>